<dbReference type="PROSITE" id="PS00198">
    <property type="entry name" value="4FE4S_FER_1"/>
    <property type="match status" value="1"/>
</dbReference>
<dbReference type="Pfam" id="PF00248">
    <property type="entry name" value="Aldo_ket_red"/>
    <property type="match status" value="1"/>
</dbReference>
<dbReference type="AlphaFoldDB" id="A0AAT9LFC3"/>
<evidence type="ECO:0000259" key="4">
    <source>
        <dbReference type="PROSITE" id="PS51379"/>
    </source>
</evidence>
<accession>A0AAT9LFC3</accession>
<gene>
    <name evidence="5" type="ORF">IMF26_10600</name>
</gene>
<evidence type="ECO:0000256" key="3">
    <source>
        <dbReference type="ARBA" id="ARBA00023014"/>
    </source>
</evidence>
<evidence type="ECO:0000256" key="1">
    <source>
        <dbReference type="ARBA" id="ARBA00022723"/>
    </source>
</evidence>
<dbReference type="CDD" id="cd19100">
    <property type="entry name" value="AKR_unchar"/>
    <property type="match status" value="1"/>
</dbReference>
<evidence type="ECO:0000313" key="5">
    <source>
        <dbReference type="EMBL" id="QUL99721.1"/>
    </source>
</evidence>
<dbReference type="InterPro" id="IPR036812">
    <property type="entry name" value="NAD(P)_OxRdtase_dom_sf"/>
</dbReference>
<dbReference type="Pfam" id="PF13237">
    <property type="entry name" value="Fer4_10"/>
    <property type="match status" value="1"/>
</dbReference>
<dbReference type="PANTHER" id="PTHR42686:SF1">
    <property type="entry name" value="GH17980P-RELATED"/>
    <property type="match status" value="1"/>
</dbReference>
<organism evidence="5">
    <name type="scientific">Candidatus Fermentithermobacillus carboniphilus</name>
    <dbReference type="NCBI Taxonomy" id="3085328"/>
    <lineage>
        <taxon>Bacteria</taxon>
        <taxon>Bacillati</taxon>
        <taxon>Bacillota</taxon>
        <taxon>Candidatus Fermentithermobacillia</taxon>
        <taxon>Candidatus Fermentithermobacillales</taxon>
        <taxon>Candidatus Fermentithermobacillaceae</taxon>
        <taxon>Candidatus Fermentithermobacillus</taxon>
    </lineage>
</organism>
<dbReference type="InterPro" id="IPR017900">
    <property type="entry name" value="4Fe4S_Fe_S_CS"/>
</dbReference>
<evidence type="ECO:0000256" key="2">
    <source>
        <dbReference type="ARBA" id="ARBA00023004"/>
    </source>
</evidence>
<feature type="domain" description="4Fe-4S ferredoxin-type" evidence="4">
    <location>
        <begin position="289"/>
        <end position="316"/>
    </location>
</feature>
<dbReference type="GO" id="GO:0005829">
    <property type="term" value="C:cytosol"/>
    <property type="evidence" value="ECO:0007669"/>
    <property type="project" value="TreeGrafter"/>
</dbReference>
<dbReference type="EMBL" id="CP062796">
    <property type="protein sequence ID" value="QUL99721.1"/>
    <property type="molecule type" value="Genomic_DNA"/>
</dbReference>
<dbReference type="SUPFAM" id="SSF51430">
    <property type="entry name" value="NAD(P)-linked oxidoreductase"/>
    <property type="match status" value="1"/>
</dbReference>
<feature type="domain" description="4Fe-4S ferredoxin-type" evidence="4">
    <location>
        <begin position="260"/>
        <end position="286"/>
    </location>
</feature>
<keyword evidence="1" id="KW-0479">Metal-binding</keyword>
<dbReference type="InterPro" id="IPR017896">
    <property type="entry name" value="4Fe4S_Fe-S-bd"/>
</dbReference>
<dbReference type="PROSITE" id="PS51379">
    <property type="entry name" value="4FE4S_FER_2"/>
    <property type="match status" value="2"/>
</dbReference>
<keyword evidence="2" id="KW-0408">Iron</keyword>
<sequence>MNYSRLGNTGLKVSVLCMGSLVIGPAQYNLNLERGQSLISKALALGVNFFDTSEFYGTYPYLRRAARHPGVVISSRSYASTAREMQRSLDLARKELGKDTIEVFGLHEQESGLTLKGHREALDYLVKAKDKGLVRAISVSTHYVSCVRSAAMLPEVDVILALLNLEGIGIPDGSRQDMEEALKFARYMGKGVYIMKVLGGGHLYKRAYEALSYARDFAFKDSVAVGVKDELELEFAARVLSGESYTEEIERLACLAAGGEKRIVVEDWCQGCGQCVEKCSFSAIEVYHGKARVDRDKCMLCGYCARACPHFCLKVL</sequence>
<reference evidence="5" key="1">
    <citation type="submission" date="2020-10" db="EMBL/GenBank/DDBJ databases">
        <authorList>
            <person name="Kadnikov V."/>
            <person name="Beletsky A.V."/>
            <person name="Mardanov A.V."/>
            <person name="Karnachuk O.V."/>
            <person name="Ravin N.V."/>
        </authorList>
    </citation>
    <scope>NUCLEOTIDE SEQUENCE</scope>
    <source>
        <strain evidence="5">Bu02</strain>
    </source>
</reference>
<dbReference type="GO" id="GO:0051536">
    <property type="term" value="F:iron-sulfur cluster binding"/>
    <property type="evidence" value="ECO:0007669"/>
    <property type="project" value="UniProtKB-KW"/>
</dbReference>
<dbReference type="Gene3D" id="3.20.20.100">
    <property type="entry name" value="NADP-dependent oxidoreductase domain"/>
    <property type="match status" value="1"/>
</dbReference>
<dbReference type="PANTHER" id="PTHR42686">
    <property type="entry name" value="GH17980P-RELATED"/>
    <property type="match status" value="1"/>
</dbReference>
<dbReference type="InterPro" id="IPR023210">
    <property type="entry name" value="NADP_OxRdtase_dom"/>
</dbReference>
<dbReference type="InterPro" id="IPR020471">
    <property type="entry name" value="AKR"/>
</dbReference>
<keyword evidence="3" id="KW-0411">Iron-sulfur</keyword>
<dbReference type="SUPFAM" id="SSF54862">
    <property type="entry name" value="4Fe-4S ferredoxins"/>
    <property type="match status" value="1"/>
</dbReference>
<name>A0AAT9LFC3_9FIRM</name>
<dbReference type="Gene3D" id="3.30.70.20">
    <property type="match status" value="1"/>
</dbReference>
<dbReference type="KEGG" id="fcz:IMF26_10600"/>
<protein>
    <submittedName>
        <fullName evidence="5">Aldo/keto reductase</fullName>
    </submittedName>
</protein>
<dbReference type="GO" id="GO:0046872">
    <property type="term" value="F:metal ion binding"/>
    <property type="evidence" value="ECO:0007669"/>
    <property type="project" value="UniProtKB-KW"/>
</dbReference>
<dbReference type="GO" id="GO:0016491">
    <property type="term" value="F:oxidoreductase activity"/>
    <property type="evidence" value="ECO:0007669"/>
    <property type="project" value="InterPro"/>
</dbReference>
<reference evidence="5" key="2">
    <citation type="journal article" date="2023" name="Biology">
        <title>Prokaryotic Life Associated with Coal-Fire Gas Vents Revealed by Metagenomics.</title>
        <authorList>
            <person name="Kadnikov V.V."/>
            <person name="Mardanov A.V."/>
            <person name="Beletsky A.V."/>
            <person name="Karnachuk O.V."/>
            <person name="Ravin N.V."/>
        </authorList>
    </citation>
    <scope>NUCLEOTIDE SEQUENCE</scope>
    <source>
        <strain evidence="5">Bu02</strain>
    </source>
</reference>
<proteinExistence type="predicted"/>